<protein>
    <submittedName>
        <fullName evidence="2">O-linked GlcNAc transferase-like protein</fullName>
    </submittedName>
</protein>
<evidence type="ECO:0000313" key="3">
    <source>
        <dbReference type="Proteomes" id="UP000028525"/>
    </source>
</evidence>
<organism evidence="2 3">
    <name type="scientific">Lacrimispora celerecrescens</name>
    <dbReference type="NCBI Taxonomy" id="29354"/>
    <lineage>
        <taxon>Bacteria</taxon>
        <taxon>Bacillati</taxon>
        <taxon>Bacillota</taxon>
        <taxon>Clostridia</taxon>
        <taxon>Lachnospirales</taxon>
        <taxon>Lachnospiraceae</taxon>
        <taxon>Lacrimispora</taxon>
    </lineage>
</organism>
<dbReference type="GO" id="GO:0016740">
    <property type="term" value="F:transferase activity"/>
    <property type="evidence" value="ECO:0007669"/>
    <property type="project" value="UniProtKB-KW"/>
</dbReference>
<dbReference type="RefSeq" id="WP_038281981.1">
    <property type="nucleotide sequence ID" value="NZ_JPME01000015.1"/>
</dbReference>
<name>A0A084JLF8_9FIRM</name>
<dbReference type="STRING" id="29354.IO98_14090"/>
<evidence type="ECO:0000256" key="1">
    <source>
        <dbReference type="SAM" id="Phobius"/>
    </source>
</evidence>
<keyword evidence="3" id="KW-1185">Reference proteome</keyword>
<gene>
    <name evidence="2" type="ORF">IO98_14090</name>
</gene>
<accession>A0A084JLF8</accession>
<keyword evidence="2" id="KW-0808">Transferase</keyword>
<dbReference type="OrthoDB" id="9783125at2"/>
<dbReference type="Proteomes" id="UP000028525">
    <property type="component" value="Unassembled WGS sequence"/>
</dbReference>
<feature type="transmembrane region" description="Helical" evidence="1">
    <location>
        <begin position="20"/>
        <end position="36"/>
    </location>
</feature>
<proteinExistence type="predicted"/>
<feature type="transmembrane region" description="Helical" evidence="1">
    <location>
        <begin position="48"/>
        <end position="69"/>
    </location>
</feature>
<keyword evidence="1" id="KW-0812">Transmembrane</keyword>
<evidence type="ECO:0000313" key="2">
    <source>
        <dbReference type="EMBL" id="KEZ89792.1"/>
    </source>
</evidence>
<dbReference type="EMBL" id="JPME01000015">
    <property type="protein sequence ID" value="KEZ89792.1"/>
    <property type="molecule type" value="Genomic_DNA"/>
</dbReference>
<comment type="caution">
    <text evidence="2">The sequence shown here is derived from an EMBL/GenBank/DDBJ whole genome shotgun (WGS) entry which is preliminary data.</text>
</comment>
<sequence>MKRYRKGQYGYRNYHRRIELGKVLAGAALILIQLLVRSMTDSSSLKNILTVSAILSVLPVANWASPLLASWKYKTLNAELYKKACTHEGKSRMLYDLIITSRDAVMPVDVAAVHSTGIYAYCTAKRLDTGKAERFLKDMFLSHHLEFDIRIILEEGEFFNCLSSLGPEAEYKDDGSVERGVTLLKSLSM</sequence>
<dbReference type="AlphaFoldDB" id="A0A084JLF8"/>
<reference evidence="2 3" key="1">
    <citation type="submission" date="2014-07" db="EMBL/GenBank/DDBJ databases">
        <title>Draft genome of Clostridium celerecrescens 152B isolated from sediments associated with methane hydrate from Krishna Godavari basin.</title>
        <authorList>
            <person name="Honkalas V.S."/>
            <person name="Dabir A.P."/>
            <person name="Arora P."/>
            <person name="Dhakephalkar P.K."/>
        </authorList>
    </citation>
    <scope>NUCLEOTIDE SEQUENCE [LARGE SCALE GENOMIC DNA]</scope>
    <source>
        <strain evidence="2 3">152B</strain>
    </source>
</reference>
<keyword evidence="1" id="KW-0472">Membrane</keyword>
<keyword evidence="1" id="KW-1133">Transmembrane helix</keyword>